<feature type="transmembrane region" description="Helical" evidence="7">
    <location>
        <begin position="321"/>
        <end position="342"/>
    </location>
</feature>
<evidence type="ECO:0000256" key="6">
    <source>
        <dbReference type="ARBA" id="ARBA00023136"/>
    </source>
</evidence>
<feature type="transmembrane region" description="Helical" evidence="7">
    <location>
        <begin position="66"/>
        <end position="84"/>
    </location>
</feature>
<comment type="function">
    <text evidence="7">Responsible for the incorporation of O-acetyl groups into the enterobacterial common antigen (ECA) trisaccharide repeat units.</text>
</comment>
<keyword evidence="6 7" id="KW-0472">Membrane</keyword>
<keyword evidence="3 7" id="KW-1003">Cell membrane</keyword>
<feature type="transmembrane region" description="Helical" evidence="7">
    <location>
        <begin position="104"/>
        <end position="121"/>
    </location>
</feature>
<proteinExistence type="inferred from homology"/>
<dbReference type="AlphaFoldDB" id="A7MKS1"/>
<dbReference type="KEGG" id="esa:ESA_04166"/>
<keyword evidence="4 7" id="KW-0812">Transmembrane</keyword>
<dbReference type="InterPro" id="IPR002656">
    <property type="entry name" value="Acyl_transf_3_dom"/>
</dbReference>
<dbReference type="InterPro" id="IPR032905">
    <property type="entry name" value="WecH"/>
</dbReference>
<evidence type="ECO:0000313" key="9">
    <source>
        <dbReference type="EMBL" id="ABU79347.1"/>
    </source>
</evidence>
<keyword evidence="5 7" id="KW-1133">Transmembrane helix</keyword>
<dbReference type="UniPathway" id="UPA00566"/>
<keyword evidence="7" id="KW-0808">Transferase</keyword>
<dbReference type="PANTHER" id="PTHR40074">
    <property type="entry name" value="O-ACETYLTRANSFERASE WECH"/>
    <property type="match status" value="1"/>
</dbReference>
<dbReference type="HOGENOM" id="CLU_047714_3_0_6"/>
<evidence type="ECO:0000256" key="3">
    <source>
        <dbReference type="ARBA" id="ARBA00022475"/>
    </source>
</evidence>
<keyword evidence="7" id="KW-0012">Acyltransferase</keyword>
<keyword evidence="10" id="KW-1185">Reference proteome</keyword>
<accession>A7MKS1</accession>
<feature type="transmembrane region" description="Helical" evidence="7">
    <location>
        <begin position="171"/>
        <end position="191"/>
    </location>
</feature>
<keyword evidence="7" id="KW-0997">Cell inner membrane</keyword>
<evidence type="ECO:0000259" key="8">
    <source>
        <dbReference type="Pfam" id="PF01757"/>
    </source>
</evidence>
<dbReference type="PANTHER" id="PTHR40074:SF2">
    <property type="entry name" value="O-ACETYLTRANSFERASE WECH"/>
    <property type="match status" value="1"/>
</dbReference>
<organism evidence="9 10">
    <name type="scientific">Cronobacter sakazakii (strain ATCC BAA-894)</name>
    <name type="common">Enterobacter sakazakii</name>
    <dbReference type="NCBI Taxonomy" id="290339"/>
    <lineage>
        <taxon>Bacteria</taxon>
        <taxon>Pseudomonadati</taxon>
        <taxon>Pseudomonadota</taxon>
        <taxon>Gammaproteobacteria</taxon>
        <taxon>Enterobacterales</taxon>
        <taxon>Enterobacteriaceae</taxon>
        <taxon>Cronobacter</taxon>
    </lineage>
</organism>
<feature type="transmembrane region" description="Helical" evidence="7">
    <location>
        <begin position="133"/>
        <end position="151"/>
    </location>
</feature>
<dbReference type="Pfam" id="PF01757">
    <property type="entry name" value="Acyl_transf_3"/>
    <property type="match status" value="1"/>
</dbReference>
<dbReference type="EC" id="2.3.1.-" evidence="7"/>
<feature type="transmembrane region" description="Helical" evidence="7">
    <location>
        <begin position="291"/>
        <end position="309"/>
    </location>
</feature>
<dbReference type="Proteomes" id="UP000000260">
    <property type="component" value="Chromosome"/>
</dbReference>
<evidence type="ECO:0000256" key="1">
    <source>
        <dbReference type="ARBA" id="ARBA00004651"/>
    </source>
</evidence>
<dbReference type="EMBL" id="CP000783">
    <property type="protein sequence ID" value="ABU79347.1"/>
    <property type="molecule type" value="Genomic_DNA"/>
</dbReference>
<feature type="domain" description="Acyltransferase 3" evidence="8">
    <location>
        <begin position="60"/>
        <end position="372"/>
    </location>
</feature>
<comment type="subcellular location">
    <subcellularLocation>
        <location evidence="7">Cell inner membrane</location>
        <topology evidence="7">Multi-pass membrane protein</topology>
    </subcellularLocation>
    <subcellularLocation>
        <location evidence="1">Cell membrane</location>
        <topology evidence="1">Multi-pass membrane protein</topology>
    </subcellularLocation>
</comment>
<dbReference type="GO" id="GO:0009246">
    <property type="term" value="P:enterobacterial common antigen biosynthetic process"/>
    <property type="evidence" value="ECO:0007669"/>
    <property type="project" value="UniProtKB-UniRule"/>
</dbReference>
<name>A7MKS1_CROS8</name>
<comment type="similarity">
    <text evidence="2 7">Belongs to the acyltransferase 3 family.</text>
</comment>
<feature type="transmembrane region" description="Helical" evidence="7">
    <location>
        <begin position="198"/>
        <end position="215"/>
    </location>
</feature>
<gene>
    <name evidence="7" type="primary">wecH</name>
    <name evidence="9" type="ordered locus">ESA_04166</name>
</gene>
<feature type="transmembrane region" description="Helical" evidence="7">
    <location>
        <begin position="357"/>
        <end position="375"/>
    </location>
</feature>
<evidence type="ECO:0000256" key="7">
    <source>
        <dbReference type="HAMAP-Rule" id="MF_01949"/>
    </source>
</evidence>
<evidence type="ECO:0000256" key="2">
    <source>
        <dbReference type="ARBA" id="ARBA00007400"/>
    </source>
</evidence>
<feature type="transmembrane region" description="Helical" evidence="7">
    <location>
        <begin position="258"/>
        <end position="279"/>
    </location>
</feature>
<reference evidence="9 10" key="1">
    <citation type="journal article" date="2010" name="PLoS ONE">
        <title>Genome sequence of Cronobacter sakazakii BAA-894 and comparative genomic hybridization analysis with other Cronobacter species.</title>
        <authorList>
            <person name="Kucerova E."/>
            <person name="Clifton S.W."/>
            <person name="Xia X.Q."/>
            <person name="Long F."/>
            <person name="Porwollik S."/>
            <person name="Fulton L."/>
            <person name="Fronick C."/>
            <person name="Minx P."/>
            <person name="Kyung K."/>
            <person name="Warren W."/>
            <person name="Fulton R."/>
            <person name="Feng D."/>
            <person name="Wollam A."/>
            <person name="Shah N."/>
            <person name="Bhonagiri V."/>
            <person name="Nash W.E."/>
            <person name="Hallsworth-Pepin K."/>
            <person name="Wilson R.K."/>
            <person name="McClelland M."/>
            <person name="Forsythe S.J."/>
        </authorList>
    </citation>
    <scope>NUCLEOTIDE SEQUENCE [LARGE SCALE GENOMIC DNA]</scope>
    <source>
        <strain evidence="9 10">ATCC BAA-894</strain>
    </source>
</reference>
<dbReference type="GO" id="GO:0005886">
    <property type="term" value="C:plasma membrane"/>
    <property type="evidence" value="ECO:0007669"/>
    <property type="project" value="UniProtKB-SubCell"/>
</dbReference>
<comment type="pathway">
    <text evidence="7">Bacterial outer membrane biogenesis; enterobacterial common antigen biosynthesis.</text>
</comment>
<sequence>MTTKARVTAADKGRAFCEIALRLTTGRPETQIVPWSRIQNQEVTLLIIKDGTEELMQQKIHWIDNLRAIACLMVIMIHTTTWYITNPSLVSPLNWDFANLLNSASRVSVPLFFMISGYLFFGERSAGQRHFLRIALCLVFYSAVALAYIALLTPINGELSLKLLLQKPVFYHLWFFFAIIVIYLLSPLISVKRINGRTALALIVLLGVVANPNTVAQKFDGVQWLPVNLYINGDTFYYVLYGLMGRAIGMMETEQRPVSLLAGIVLAVSTVSIASGTHQALESHGNFADTFYLYCGPLVLIAALSLLVLVKNTLNREMAPLAFIARYSLGIYGFHALIIHFLRTRHIEFTAWPALDIAWIFSMTLAGSLALAALLQRVDRHRLVS</sequence>
<evidence type="ECO:0000256" key="4">
    <source>
        <dbReference type="ARBA" id="ARBA00022692"/>
    </source>
</evidence>
<dbReference type="HAMAP" id="MF_01949">
    <property type="entry name" value="Acetyltr_WecH"/>
    <property type="match status" value="1"/>
</dbReference>
<protein>
    <recommendedName>
        <fullName evidence="7">O-acetyltransferase WecH</fullName>
        <ecNumber evidence="7">2.3.1.-</ecNumber>
    </recommendedName>
</protein>
<dbReference type="GO" id="GO:0016413">
    <property type="term" value="F:O-acetyltransferase activity"/>
    <property type="evidence" value="ECO:0007669"/>
    <property type="project" value="InterPro"/>
</dbReference>
<evidence type="ECO:0000256" key="5">
    <source>
        <dbReference type="ARBA" id="ARBA00022989"/>
    </source>
</evidence>
<evidence type="ECO:0000313" key="10">
    <source>
        <dbReference type="Proteomes" id="UP000000260"/>
    </source>
</evidence>